<evidence type="ECO:0000313" key="2">
    <source>
        <dbReference type="Proteomes" id="UP001054945"/>
    </source>
</evidence>
<organism evidence="1 2">
    <name type="scientific">Caerostris extrusa</name>
    <name type="common">Bark spider</name>
    <name type="synonym">Caerostris bankana</name>
    <dbReference type="NCBI Taxonomy" id="172846"/>
    <lineage>
        <taxon>Eukaryota</taxon>
        <taxon>Metazoa</taxon>
        <taxon>Ecdysozoa</taxon>
        <taxon>Arthropoda</taxon>
        <taxon>Chelicerata</taxon>
        <taxon>Arachnida</taxon>
        <taxon>Araneae</taxon>
        <taxon>Araneomorphae</taxon>
        <taxon>Entelegynae</taxon>
        <taxon>Araneoidea</taxon>
        <taxon>Araneidae</taxon>
        <taxon>Caerostris</taxon>
    </lineage>
</organism>
<gene>
    <name evidence="1" type="ORF">CEXT_227451</name>
</gene>
<protein>
    <submittedName>
        <fullName evidence="1">Uncharacterized protein</fullName>
    </submittedName>
</protein>
<keyword evidence="2" id="KW-1185">Reference proteome</keyword>
<reference evidence="1 2" key="1">
    <citation type="submission" date="2021-06" db="EMBL/GenBank/DDBJ databases">
        <title>Caerostris extrusa draft genome.</title>
        <authorList>
            <person name="Kono N."/>
            <person name="Arakawa K."/>
        </authorList>
    </citation>
    <scope>NUCLEOTIDE SEQUENCE [LARGE SCALE GENOMIC DNA]</scope>
</reference>
<accession>A0AAV4WNF8</accession>
<evidence type="ECO:0000313" key="1">
    <source>
        <dbReference type="EMBL" id="GIY84107.1"/>
    </source>
</evidence>
<dbReference type="EMBL" id="BPLR01016470">
    <property type="protein sequence ID" value="GIY84107.1"/>
    <property type="molecule type" value="Genomic_DNA"/>
</dbReference>
<name>A0AAV4WNF8_CAEEX</name>
<comment type="caution">
    <text evidence="1">The sequence shown here is derived from an EMBL/GenBank/DDBJ whole genome shotgun (WGS) entry which is preliminary data.</text>
</comment>
<dbReference type="AlphaFoldDB" id="A0AAV4WNF8"/>
<sequence>MSEDLASGNFPFSFCFRRRQSSSSCRDNLNFLLSTSPHPRPPSERSPGFQESMVMIRCFQNRCLVGEGEGGTTVRVITFCPDTKYNQKIPWMLFLQLFLSSQLPARFFHLR</sequence>
<proteinExistence type="predicted"/>
<dbReference type="Proteomes" id="UP001054945">
    <property type="component" value="Unassembled WGS sequence"/>
</dbReference>